<dbReference type="eggNOG" id="COG0210">
    <property type="taxonomic scope" value="Bacteria"/>
</dbReference>
<evidence type="ECO:0000259" key="14">
    <source>
        <dbReference type="PROSITE" id="PS51217"/>
    </source>
</evidence>
<dbReference type="PANTHER" id="PTHR11070">
    <property type="entry name" value="UVRD / RECB / PCRA DNA HELICASE FAMILY MEMBER"/>
    <property type="match status" value="1"/>
</dbReference>
<sequence>MALPQENLIPPSPSHNHLTLSLRSHIGGFFIYNEDVDSVDLSKLNEAQKQAVTAPPKPLAIIAGPGSGKTRVLTYRALFAVKEWHLPPERILAITFTNKAADELKERLGRLIPEGDRIFAATMHSFAARMLRYFAPYAGISQNFVIYDDDDSKGLIEDILKQMNMDTKRFRPNDVLNHISAAKARMFDCNTFPEFIRQRYGSWGYYFDTVHQVFMTYERLKEQSQALDFDDLIMVLAQRMEDRPELREMIAGLFDLVMVDEFQDTNFAQYQMLLYMTNPHYSGMNNVTIVGDPDQSIYGFRAAEYYNIKRFIDDYNPEVVFLDLNYRSNRTIVDSASALINDSPSALFERKLESIKGAGNKLILRRPFDDADAAITAAFEVQRLHKMGIPYEEIAVLMRTRALTARVEREFATRNIQYHIIGGVPFFARREIKDILAYLRLSRNAMDRVSLKRILTMKKRGFGTASLEKLFNFAEENKLTLLEAMKAAVESLLFKKLSMNDYLESLYTLIQTIQEIAEPSQAIYLVMEQENLLDHFRSISKSEEEYIERTENVKQLISIAEESADMDDFLQRSALGTRENNGGVEGVAISTVHGVKGLEFQAVILYYVTDGFFPHSLSVTTAEKEEERRLLYVAMTRAKEHLIFYVPYKQPWGNGFEQMARPSPFLRSIPKELWDGKPNEIESLYAPYSPQQKWSE</sequence>
<protein>
    <recommendedName>
        <fullName evidence="9">DNA 3'-5' helicase</fullName>
        <ecNumber evidence="9">5.6.2.4</ecNumber>
    </recommendedName>
    <alternativeName>
        <fullName evidence="10">DNA 3'-5' helicase II</fullName>
    </alternativeName>
</protein>
<keyword evidence="2 12" id="KW-0547">Nucleotide-binding</keyword>
<dbReference type="GO" id="GO:0000725">
    <property type="term" value="P:recombinational repair"/>
    <property type="evidence" value="ECO:0007669"/>
    <property type="project" value="TreeGrafter"/>
</dbReference>
<evidence type="ECO:0000259" key="13">
    <source>
        <dbReference type="PROSITE" id="PS51198"/>
    </source>
</evidence>
<evidence type="ECO:0000256" key="10">
    <source>
        <dbReference type="ARBA" id="ARBA00034923"/>
    </source>
</evidence>
<dbReference type="PANTHER" id="PTHR11070:SF2">
    <property type="entry name" value="ATP-DEPENDENT DNA HELICASE SRS2"/>
    <property type="match status" value="1"/>
</dbReference>
<evidence type="ECO:0000256" key="12">
    <source>
        <dbReference type="PROSITE-ProRule" id="PRU00560"/>
    </source>
</evidence>
<dbReference type="InterPro" id="IPR014017">
    <property type="entry name" value="DNA_helicase_UvrD-like_C"/>
</dbReference>
<evidence type="ECO:0000256" key="1">
    <source>
        <dbReference type="ARBA" id="ARBA00009922"/>
    </source>
</evidence>
<feature type="domain" description="UvrD-like helicase ATP-binding" evidence="13">
    <location>
        <begin position="42"/>
        <end position="329"/>
    </location>
</feature>
<dbReference type="GO" id="GO:0043138">
    <property type="term" value="F:3'-5' DNA helicase activity"/>
    <property type="evidence" value="ECO:0007669"/>
    <property type="project" value="UniProtKB-EC"/>
</dbReference>
<reference evidence="15 16" key="2">
    <citation type="journal article" date="2014" name="Genome Announc.">
        <title>Complete Genome Sequence of Coprothermobacter proteolyticus DSM 5265.</title>
        <authorList>
            <person name="Alexiev A."/>
            <person name="Coil D.A."/>
            <person name="Badger J.H."/>
            <person name="Enticknap J."/>
            <person name="Ward N."/>
            <person name="Robb F.T."/>
            <person name="Eisen J.A."/>
        </authorList>
    </citation>
    <scope>NUCLEOTIDE SEQUENCE [LARGE SCALE GENOMIC DNA]</scope>
    <source>
        <strain evidence="16">ATCC 35245 / DSM 5265 / OCM 4 / BT</strain>
    </source>
</reference>
<evidence type="ECO:0000256" key="11">
    <source>
        <dbReference type="ARBA" id="ARBA00048988"/>
    </source>
</evidence>
<evidence type="ECO:0000313" key="15">
    <source>
        <dbReference type="EMBL" id="ACI18121.1"/>
    </source>
</evidence>
<dbReference type="Gene3D" id="1.10.486.10">
    <property type="entry name" value="PCRA, domain 4"/>
    <property type="match status" value="1"/>
</dbReference>
<dbReference type="InterPro" id="IPR014016">
    <property type="entry name" value="UvrD-like_ATP-bd"/>
</dbReference>
<name>B5Y6N2_COPPD</name>
<evidence type="ECO:0000313" key="16">
    <source>
        <dbReference type="Proteomes" id="UP000001732"/>
    </source>
</evidence>
<evidence type="ECO:0000256" key="7">
    <source>
        <dbReference type="ARBA" id="ARBA00023235"/>
    </source>
</evidence>
<dbReference type="PROSITE" id="PS51217">
    <property type="entry name" value="UVRD_HELICASE_CTER"/>
    <property type="match status" value="1"/>
</dbReference>
<dbReference type="STRING" id="309798.COPRO5265_0057"/>
<dbReference type="Proteomes" id="UP000001732">
    <property type="component" value="Chromosome"/>
</dbReference>
<evidence type="ECO:0000256" key="5">
    <source>
        <dbReference type="ARBA" id="ARBA00022840"/>
    </source>
</evidence>
<dbReference type="InterPro" id="IPR000212">
    <property type="entry name" value="DNA_helicase_UvrD/REP"/>
</dbReference>
<dbReference type="Pfam" id="PF00580">
    <property type="entry name" value="UvrD-helicase"/>
    <property type="match status" value="1"/>
</dbReference>
<comment type="similarity">
    <text evidence="1">Belongs to the helicase family. UvrD subfamily.</text>
</comment>
<reference evidence="16" key="1">
    <citation type="submission" date="2008-08" db="EMBL/GenBank/DDBJ databases">
        <title>The complete genome sequence of Coprothermobacter proteolyticus strain ATCC 5245 / DSM 5265 / BT.</title>
        <authorList>
            <person name="Dodson R.J."/>
            <person name="Durkin A.S."/>
            <person name="Wu M."/>
            <person name="Eisen J."/>
            <person name="Sutton G."/>
        </authorList>
    </citation>
    <scope>NUCLEOTIDE SEQUENCE [LARGE SCALE GENOMIC DNA]</scope>
    <source>
        <strain evidence="16">ATCC 35245 / DSM 5265 / OCM 4 / BT</strain>
    </source>
</reference>
<keyword evidence="16" id="KW-1185">Reference proteome</keyword>
<accession>B5Y6N2</accession>
<dbReference type="CDD" id="cd17932">
    <property type="entry name" value="DEXQc_UvrD"/>
    <property type="match status" value="1"/>
</dbReference>
<feature type="domain" description="UvrD-like helicase C-terminal" evidence="14">
    <location>
        <begin position="330"/>
        <end position="597"/>
    </location>
</feature>
<evidence type="ECO:0000256" key="4">
    <source>
        <dbReference type="ARBA" id="ARBA00022806"/>
    </source>
</evidence>
<dbReference type="AlphaFoldDB" id="B5Y6N2"/>
<keyword evidence="4 12" id="KW-0347">Helicase</keyword>
<keyword evidence="5 12" id="KW-0067">ATP-binding</keyword>
<dbReference type="Gene3D" id="3.40.50.300">
    <property type="entry name" value="P-loop containing nucleotide triphosphate hydrolases"/>
    <property type="match status" value="2"/>
</dbReference>
<gene>
    <name evidence="15" type="primary">pcrA</name>
    <name evidence="15" type="ordered locus">COPRO5265_0057</name>
</gene>
<dbReference type="GO" id="GO:0005524">
    <property type="term" value="F:ATP binding"/>
    <property type="evidence" value="ECO:0007669"/>
    <property type="project" value="UniProtKB-UniRule"/>
</dbReference>
<dbReference type="EC" id="5.6.2.4" evidence="9"/>
<dbReference type="KEGG" id="cpo:COPRO5265_0057"/>
<proteinExistence type="inferred from homology"/>
<comment type="catalytic activity">
    <reaction evidence="8">
        <text>Couples ATP hydrolysis with the unwinding of duplex DNA by translocating in the 3'-5' direction.</text>
        <dbReference type="EC" id="5.6.2.4"/>
    </reaction>
</comment>
<feature type="binding site" evidence="12">
    <location>
        <begin position="63"/>
        <end position="70"/>
    </location>
    <ligand>
        <name>ATP</name>
        <dbReference type="ChEBI" id="CHEBI:30616"/>
    </ligand>
</feature>
<dbReference type="Gene3D" id="1.10.10.160">
    <property type="match status" value="1"/>
</dbReference>
<keyword evidence="3 12" id="KW-0378">Hydrolase</keyword>
<dbReference type="SUPFAM" id="SSF52540">
    <property type="entry name" value="P-loop containing nucleoside triphosphate hydrolases"/>
    <property type="match status" value="1"/>
</dbReference>
<dbReference type="Pfam" id="PF13361">
    <property type="entry name" value="UvrD_C"/>
    <property type="match status" value="1"/>
</dbReference>
<keyword evidence="6" id="KW-0238">DNA-binding</keyword>
<dbReference type="PROSITE" id="PS51198">
    <property type="entry name" value="UVRD_HELICASE_ATP_BIND"/>
    <property type="match status" value="1"/>
</dbReference>
<dbReference type="GO" id="GO:0003677">
    <property type="term" value="F:DNA binding"/>
    <property type="evidence" value="ECO:0007669"/>
    <property type="project" value="UniProtKB-KW"/>
</dbReference>
<comment type="catalytic activity">
    <reaction evidence="11">
        <text>ATP + H2O = ADP + phosphate + H(+)</text>
        <dbReference type="Rhea" id="RHEA:13065"/>
        <dbReference type="ChEBI" id="CHEBI:15377"/>
        <dbReference type="ChEBI" id="CHEBI:15378"/>
        <dbReference type="ChEBI" id="CHEBI:30616"/>
        <dbReference type="ChEBI" id="CHEBI:43474"/>
        <dbReference type="ChEBI" id="CHEBI:456216"/>
        <dbReference type="EC" id="5.6.2.4"/>
    </reaction>
</comment>
<evidence type="ECO:0000256" key="6">
    <source>
        <dbReference type="ARBA" id="ARBA00023125"/>
    </source>
</evidence>
<keyword evidence="7" id="KW-0413">Isomerase</keyword>
<evidence type="ECO:0000256" key="2">
    <source>
        <dbReference type="ARBA" id="ARBA00022741"/>
    </source>
</evidence>
<dbReference type="EMBL" id="CP001145">
    <property type="protein sequence ID" value="ACI18121.1"/>
    <property type="molecule type" value="Genomic_DNA"/>
</dbReference>
<evidence type="ECO:0000256" key="8">
    <source>
        <dbReference type="ARBA" id="ARBA00034617"/>
    </source>
</evidence>
<evidence type="ECO:0000256" key="3">
    <source>
        <dbReference type="ARBA" id="ARBA00022801"/>
    </source>
</evidence>
<dbReference type="InterPro" id="IPR013986">
    <property type="entry name" value="DExx_box_DNA_helicase_dom_sf"/>
</dbReference>
<dbReference type="InterPro" id="IPR027417">
    <property type="entry name" value="P-loop_NTPase"/>
</dbReference>
<evidence type="ECO:0000256" key="9">
    <source>
        <dbReference type="ARBA" id="ARBA00034808"/>
    </source>
</evidence>
<organism evidence="15 16">
    <name type="scientific">Coprothermobacter proteolyticus (strain ATCC 35245 / DSM 5265 / OCM 4 / BT)</name>
    <dbReference type="NCBI Taxonomy" id="309798"/>
    <lineage>
        <taxon>Bacteria</taxon>
        <taxon>Pseudomonadati</taxon>
        <taxon>Coprothermobacterota</taxon>
        <taxon>Coprothermobacteria</taxon>
        <taxon>Coprothermobacterales</taxon>
        <taxon>Coprothermobacteraceae</taxon>
        <taxon>Coprothermobacter</taxon>
    </lineage>
</organism>
<dbReference type="GO" id="GO:0016887">
    <property type="term" value="F:ATP hydrolysis activity"/>
    <property type="evidence" value="ECO:0007669"/>
    <property type="project" value="RHEA"/>
</dbReference>